<feature type="domain" description="HNH endonuclease 5" evidence="1">
    <location>
        <begin position="16"/>
        <end position="64"/>
    </location>
</feature>
<dbReference type="EMBL" id="WOSW01000044">
    <property type="protein sequence ID" value="NHO33913.1"/>
    <property type="molecule type" value="Genomic_DNA"/>
</dbReference>
<feature type="non-terminal residue" evidence="2">
    <location>
        <position position="307"/>
    </location>
</feature>
<accession>A0ABX0KFZ9</accession>
<evidence type="ECO:0000313" key="2">
    <source>
        <dbReference type="EMBL" id="NHO33913.1"/>
    </source>
</evidence>
<gene>
    <name evidence="2" type="ORF">GOB84_15410</name>
</gene>
<sequence length="307" mass="34032">MPQAAQDGIDSWRGCCIFCDNNLTEDTRREHVLLNALGGRKTTTTADCSHCNETFGCSIDRTMADEVKSLRNLFQMRSGDGELPPALNNILSSQGPINFKPDGAPHQKCKPFVVIKKGSSVEVNFNVSSDEELAFYIPHAAAQAGVSEDVLWNGLQRKPGTLRTLYPGKTQFTFECKQIDSQRSMVKSCMVLLATITRNDQLKGPAFAAVRDFIFGKNETIGCGRINTDGRLMPQPAYDCLKNTYGPLFNLIYVKSDARGRTVAYFRLYNKRWSPFFGQGDKLSSGLNEDGFYGQGYAETVCGRVQV</sequence>
<reference evidence="2 3" key="1">
    <citation type="journal article" date="2020" name="Int. J. Syst. Evol. Microbiol.">
        <title>Novel acetic acid bacteria from cider fermentations: Acetobacter conturbans sp. nov. and Acetobacter fallax sp. nov.</title>
        <authorList>
            <person name="Sombolestani A.S."/>
            <person name="Cleenwerck I."/>
            <person name="Cnockaert M."/>
            <person name="Borremans W."/>
            <person name="Wieme A.D."/>
            <person name="De Vuyst L."/>
            <person name="Vandamme P."/>
        </authorList>
    </citation>
    <scope>NUCLEOTIDE SEQUENCE [LARGE SCALE GENOMIC DNA]</scope>
    <source>
        <strain evidence="2 3">LMG 1637</strain>
    </source>
</reference>
<protein>
    <recommendedName>
        <fullName evidence="1">HNH endonuclease 5 domain-containing protein</fullName>
    </recommendedName>
</protein>
<dbReference type="Pfam" id="PF14279">
    <property type="entry name" value="HNH_5"/>
    <property type="match status" value="1"/>
</dbReference>
<evidence type="ECO:0000313" key="3">
    <source>
        <dbReference type="Proteomes" id="UP000615326"/>
    </source>
</evidence>
<comment type="caution">
    <text evidence="2">The sequence shown here is derived from an EMBL/GenBank/DDBJ whole genome shotgun (WGS) entry which is preliminary data.</text>
</comment>
<organism evidence="2 3">
    <name type="scientific">Acetobacter fallax</name>
    <dbReference type="NCBI Taxonomy" id="1737473"/>
    <lineage>
        <taxon>Bacteria</taxon>
        <taxon>Pseudomonadati</taxon>
        <taxon>Pseudomonadota</taxon>
        <taxon>Alphaproteobacteria</taxon>
        <taxon>Acetobacterales</taxon>
        <taxon>Acetobacteraceae</taxon>
        <taxon>Acetobacter</taxon>
    </lineage>
</organism>
<name>A0ABX0KFZ9_9PROT</name>
<dbReference type="InterPro" id="IPR029471">
    <property type="entry name" value="HNH_5"/>
</dbReference>
<evidence type="ECO:0000259" key="1">
    <source>
        <dbReference type="Pfam" id="PF14279"/>
    </source>
</evidence>
<dbReference type="Proteomes" id="UP000615326">
    <property type="component" value="Unassembled WGS sequence"/>
</dbReference>
<keyword evidence="3" id="KW-1185">Reference proteome</keyword>
<proteinExistence type="predicted"/>